<dbReference type="Proteomes" id="UP000315471">
    <property type="component" value="Unassembled WGS sequence"/>
</dbReference>
<dbReference type="RefSeq" id="WP_146599686.1">
    <property type="nucleotide sequence ID" value="NZ_SJPY01000003.1"/>
</dbReference>
<proteinExistence type="predicted"/>
<dbReference type="AlphaFoldDB" id="A0A5C6E0K4"/>
<keyword evidence="1" id="KW-0732">Signal</keyword>
<protein>
    <submittedName>
        <fullName evidence="2">Uncharacterized protein</fullName>
    </submittedName>
</protein>
<keyword evidence="3" id="KW-1185">Reference proteome</keyword>
<name>A0A5C6E0K4_9BACT</name>
<gene>
    <name evidence="2" type="ORF">Q31b_22610</name>
</gene>
<dbReference type="PROSITE" id="PS51257">
    <property type="entry name" value="PROKAR_LIPOPROTEIN"/>
    <property type="match status" value="1"/>
</dbReference>
<dbReference type="EMBL" id="SJPY01000003">
    <property type="protein sequence ID" value="TWU43223.1"/>
    <property type="molecule type" value="Genomic_DNA"/>
</dbReference>
<accession>A0A5C6E0K4</accession>
<comment type="caution">
    <text evidence="2">The sequence shown here is derived from an EMBL/GenBank/DDBJ whole genome shotgun (WGS) entry which is preliminary data.</text>
</comment>
<organism evidence="2 3">
    <name type="scientific">Novipirellula aureliae</name>
    <dbReference type="NCBI Taxonomy" id="2527966"/>
    <lineage>
        <taxon>Bacteria</taxon>
        <taxon>Pseudomonadati</taxon>
        <taxon>Planctomycetota</taxon>
        <taxon>Planctomycetia</taxon>
        <taxon>Pirellulales</taxon>
        <taxon>Pirellulaceae</taxon>
        <taxon>Novipirellula</taxon>
    </lineage>
</organism>
<reference evidence="2 3" key="1">
    <citation type="submission" date="2019-02" db="EMBL/GenBank/DDBJ databases">
        <title>Deep-cultivation of Planctomycetes and their phenomic and genomic characterization uncovers novel biology.</title>
        <authorList>
            <person name="Wiegand S."/>
            <person name="Jogler M."/>
            <person name="Boedeker C."/>
            <person name="Pinto D."/>
            <person name="Vollmers J."/>
            <person name="Rivas-Marin E."/>
            <person name="Kohn T."/>
            <person name="Peeters S.H."/>
            <person name="Heuer A."/>
            <person name="Rast P."/>
            <person name="Oberbeckmann S."/>
            <person name="Bunk B."/>
            <person name="Jeske O."/>
            <person name="Meyerdierks A."/>
            <person name="Storesund J.E."/>
            <person name="Kallscheuer N."/>
            <person name="Luecker S."/>
            <person name="Lage O.M."/>
            <person name="Pohl T."/>
            <person name="Merkel B.J."/>
            <person name="Hornburger P."/>
            <person name="Mueller R.-W."/>
            <person name="Bruemmer F."/>
            <person name="Labrenz M."/>
            <person name="Spormann A.M."/>
            <person name="Op Den Camp H."/>
            <person name="Overmann J."/>
            <person name="Amann R."/>
            <person name="Jetten M.S.M."/>
            <person name="Mascher T."/>
            <person name="Medema M.H."/>
            <person name="Devos D.P."/>
            <person name="Kaster A.-K."/>
            <person name="Ovreas L."/>
            <person name="Rohde M."/>
            <person name="Galperin M.Y."/>
            <person name="Jogler C."/>
        </authorList>
    </citation>
    <scope>NUCLEOTIDE SEQUENCE [LARGE SCALE GENOMIC DNA]</scope>
    <source>
        <strain evidence="2 3">Q31b</strain>
    </source>
</reference>
<sequence precursor="true">MSRLFTLSLLVFASTACYHTAADAHQPSGLSHPVYPRIDVIGPVGNRLPESYRRRYNRPTYVGGKIANLIAPSSQEAITWEHADQRCDYDHHHGRIVPQYFYPKPWEALRVGARTPIEQTDADESMEVDELIEIEPMEEESFIAPLIESTSPDEMELNPSSFREYLQIR</sequence>
<evidence type="ECO:0000256" key="1">
    <source>
        <dbReference type="SAM" id="SignalP"/>
    </source>
</evidence>
<dbReference type="OrthoDB" id="257652at2"/>
<evidence type="ECO:0000313" key="3">
    <source>
        <dbReference type="Proteomes" id="UP000315471"/>
    </source>
</evidence>
<feature type="signal peptide" evidence="1">
    <location>
        <begin position="1"/>
        <end position="21"/>
    </location>
</feature>
<evidence type="ECO:0000313" key="2">
    <source>
        <dbReference type="EMBL" id="TWU43223.1"/>
    </source>
</evidence>
<feature type="chain" id="PRO_5022722161" evidence="1">
    <location>
        <begin position="22"/>
        <end position="169"/>
    </location>
</feature>